<dbReference type="RefSeq" id="WP_145349394.1">
    <property type="nucleotide sequence ID" value="NZ_CP036262.1"/>
</dbReference>
<dbReference type="EMBL" id="CP036262">
    <property type="protein sequence ID" value="QDS91307.1"/>
    <property type="molecule type" value="Genomic_DNA"/>
</dbReference>
<evidence type="ECO:0000313" key="2">
    <source>
        <dbReference type="Proteomes" id="UP000320672"/>
    </source>
</evidence>
<name>A0A517M937_9BACT</name>
<reference evidence="1 2" key="1">
    <citation type="submission" date="2019-02" db="EMBL/GenBank/DDBJ databases">
        <title>Deep-cultivation of Planctomycetes and their phenomic and genomic characterization uncovers novel biology.</title>
        <authorList>
            <person name="Wiegand S."/>
            <person name="Jogler M."/>
            <person name="Boedeker C."/>
            <person name="Pinto D."/>
            <person name="Vollmers J."/>
            <person name="Rivas-Marin E."/>
            <person name="Kohn T."/>
            <person name="Peeters S.H."/>
            <person name="Heuer A."/>
            <person name="Rast P."/>
            <person name="Oberbeckmann S."/>
            <person name="Bunk B."/>
            <person name="Jeske O."/>
            <person name="Meyerdierks A."/>
            <person name="Storesund J.E."/>
            <person name="Kallscheuer N."/>
            <person name="Luecker S."/>
            <person name="Lage O.M."/>
            <person name="Pohl T."/>
            <person name="Merkel B.J."/>
            <person name="Hornburger P."/>
            <person name="Mueller R.-W."/>
            <person name="Bruemmer F."/>
            <person name="Labrenz M."/>
            <person name="Spormann A.M."/>
            <person name="Op den Camp H."/>
            <person name="Overmann J."/>
            <person name="Amann R."/>
            <person name="Jetten M.S.M."/>
            <person name="Mascher T."/>
            <person name="Medema M.H."/>
            <person name="Devos D.P."/>
            <person name="Kaster A.-K."/>
            <person name="Ovreas L."/>
            <person name="Rohde M."/>
            <person name="Galperin M.Y."/>
            <person name="Jogler C."/>
        </authorList>
    </citation>
    <scope>NUCLEOTIDE SEQUENCE [LARGE SCALE GENOMIC DNA]</scope>
    <source>
        <strain evidence="1 2">FF011L</strain>
    </source>
</reference>
<keyword evidence="2" id="KW-1185">Reference proteome</keyword>
<dbReference type="AlphaFoldDB" id="A0A517M937"/>
<proteinExistence type="predicted"/>
<dbReference type="KEGG" id="rml:FF011L_00360"/>
<organism evidence="1 2">
    <name type="scientific">Roseimaritima multifibrata</name>
    <dbReference type="NCBI Taxonomy" id="1930274"/>
    <lineage>
        <taxon>Bacteria</taxon>
        <taxon>Pseudomonadati</taxon>
        <taxon>Planctomycetota</taxon>
        <taxon>Planctomycetia</taxon>
        <taxon>Pirellulales</taxon>
        <taxon>Pirellulaceae</taxon>
        <taxon>Roseimaritima</taxon>
    </lineage>
</organism>
<gene>
    <name evidence="1" type="ORF">FF011L_00360</name>
</gene>
<dbReference type="Proteomes" id="UP000320672">
    <property type="component" value="Chromosome"/>
</dbReference>
<protein>
    <submittedName>
        <fullName evidence="1">Uncharacterized protein</fullName>
    </submittedName>
</protein>
<accession>A0A517M937</accession>
<dbReference type="OrthoDB" id="9967190at2"/>
<sequence length="136" mass="15093">MEVIAATVITSLLLIPSLSMLDQTKRLSNRLEIREHLVFEAERLLDFRKYELADDTPFMQAHGRISGTVSTGSLASRGLAQGRYQLTTIQDGTVSSSAMELLDLQIVAWNDVDGDRSLDPDEPSVHLVSKLMRPPL</sequence>
<evidence type="ECO:0000313" key="1">
    <source>
        <dbReference type="EMBL" id="QDS91307.1"/>
    </source>
</evidence>